<keyword evidence="4" id="KW-0804">Transcription</keyword>
<proteinExistence type="inferred from homology"/>
<keyword evidence="3" id="KW-0238">DNA-binding</keyword>
<dbReference type="InterPro" id="IPR036390">
    <property type="entry name" value="WH_DNA-bd_sf"/>
</dbReference>
<dbReference type="EMBL" id="QQOH01000002">
    <property type="protein sequence ID" value="RDE22469.1"/>
    <property type="molecule type" value="Genomic_DNA"/>
</dbReference>
<dbReference type="PANTHER" id="PTHR30126">
    <property type="entry name" value="HTH-TYPE TRANSCRIPTIONAL REGULATOR"/>
    <property type="match status" value="1"/>
</dbReference>
<evidence type="ECO:0000313" key="7">
    <source>
        <dbReference type="Proteomes" id="UP000253769"/>
    </source>
</evidence>
<dbReference type="OrthoDB" id="6971749at2"/>
<dbReference type="AlphaFoldDB" id="A0A369WN29"/>
<gene>
    <name evidence="6" type="ORF">DV711_07635</name>
</gene>
<dbReference type="Proteomes" id="UP000253769">
    <property type="component" value="Unassembled WGS sequence"/>
</dbReference>
<dbReference type="InterPro" id="IPR036388">
    <property type="entry name" value="WH-like_DNA-bd_sf"/>
</dbReference>
<evidence type="ECO:0000256" key="2">
    <source>
        <dbReference type="ARBA" id="ARBA00023015"/>
    </source>
</evidence>
<keyword evidence="2" id="KW-0805">Transcription regulation</keyword>
<dbReference type="GO" id="GO:0003700">
    <property type="term" value="F:DNA-binding transcription factor activity"/>
    <property type="evidence" value="ECO:0007669"/>
    <property type="project" value="InterPro"/>
</dbReference>
<comment type="similarity">
    <text evidence="1">Belongs to the LysR transcriptional regulatory family.</text>
</comment>
<evidence type="ECO:0000256" key="1">
    <source>
        <dbReference type="ARBA" id="ARBA00009437"/>
    </source>
</evidence>
<dbReference type="PRINTS" id="PR00039">
    <property type="entry name" value="HTHLYSR"/>
</dbReference>
<dbReference type="Pfam" id="PF03466">
    <property type="entry name" value="LysR_substrate"/>
    <property type="match status" value="1"/>
</dbReference>
<dbReference type="InterPro" id="IPR005119">
    <property type="entry name" value="LysR_subst-bd"/>
</dbReference>
<dbReference type="Gene3D" id="1.10.10.10">
    <property type="entry name" value="Winged helix-like DNA-binding domain superfamily/Winged helix DNA-binding domain"/>
    <property type="match status" value="1"/>
</dbReference>
<name>A0A369WN29_9GAMM</name>
<evidence type="ECO:0000259" key="5">
    <source>
        <dbReference type="PROSITE" id="PS50931"/>
    </source>
</evidence>
<feature type="domain" description="HTH lysR-type" evidence="5">
    <location>
        <begin position="3"/>
        <end position="60"/>
    </location>
</feature>
<organism evidence="6 7">
    <name type="scientific">Motiliproteus coralliicola</name>
    <dbReference type="NCBI Taxonomy" id="2283196"/>
    <lineage>
        <taxon>Bacteria</taxon>
        <taxon>Pseudomonadati</taxon>
        <taxon>Pseudomonadota</taxon>
        <taxon>Gammaproteobacteria</taxon>
        <taxon>Oceanospirillales</taxon>
        <taxon>Oceanospirillaceae</taxon>
        <taxon>Motiliproteus</taxon>
    </lineage>
</organism>
<dbReference type="PANTHER" id="PTHR30126:SF2">
    <property type="entry name" value="HTH-TYPE TRANSCRIPTIONAL REGULATOR YJIE"/>
    <property type="match status" value="1"/>
</dbReference>
<reference evidence="6 7" key="1">
    <citation type="submission" date="2018-07" db="EMBL/GenBank/DDBJ databases">
        <title>Motiliproteus coralliicola sp. nov., a bacterium isolated from Coral.</title>
        <authorList>
            <person name="Wang G."/>
        </authorList>
    </citation>
    <scope>NUCLEOTIDE SEQUENCE [LARGE SCALE GENOMIC DNA]</scope>
    <source>
        <strain evidence="6 7">C34</strain>
    </source>
</reference>
<dbReference type="InterPro" id="IPR000847">
    <property type="entry name" value="LysR_HTH_N"/>
</dbReference>
<comment type="caution">
    <text evidence="6">The sequence shown here is derived from an EMBL/GenBank/DDBJ whole genome shotgun (WGS) entry which is preliminary data.</text>
</comment>
<dbReference type="SUPFAM" id="SSF46785">
    <property type="entry name" value="Winged helix' DNA-binding domain"/>
    <property type="match status" value="1"/>
</dbReference>
<dbReference type="Pfam" id="PF00126">
    <property type="entry name" value="HTH_1"/>
    <property type="match status" value="1"/>
</dbReference>
<dbReference type="SUPFAM" id="SSF53850">
    <property type="entry name" value="Periplasmic binding protein-like II"/>
    <property type="match status" value="1"/>
</dbReference>
<evidence type="ECO:0000256" key="4">
    <source>
        <dbReference type="ARBA" id="ARBA00023163"/>
    </source>
</evidence>
<evidence type="ECO:0000256" key="3">
    <source>
        <dbReference type="ARBA" id="ARBA00023125"/>
    </source>
</evidence>
<protein>
    <submittedName>
        <fullName evidence="6">LysR family transcriptional regulator</fullName>
    </submittedName>
</protein>
<evidence type="ECO:0000313" key="6">
    <source>
        <dbReference type="EMBL" id="RDE22469.1"/>
    </source>
</evidence>
<accession>A0A369WN29</accession>
<sequence>MNIETKWLEDFLSLARTQSFSRSAEERHMTQPAFSRRIKALEQALGCELVDRAQVPVRLTAEGQLFQITSRNLVSQLQDCRAHLLSLRQKDAKVLDFAVSHTLSLSFFPRFIESLEDKISDIRCRQLVANVDDNVQALKNGICDFLLAFEDPSLDPTTFERLELATEELIPVCRADEEGNPRFNLDAGSEPQPYLGYPRQIYLGRCVDKILRNSSRSANLKLTFESPLADSLKVMAVQGAGIAWVPSFAVEEEIKAGFLTVCGSAVWRLPLKICLYRCNRETSSQAQALWAGLTAQLPTPRIGGH</sequence>
<dbReference type="CDD" id="cd05466">
    <property type="entry name" value="PBP2_LTTR_substrate"/>
    <property type="match status" value="1"/>
</dbReference>
<dbReference type="Gene3D" id="3.40.190.290">
    <property type="match status" value="1"/>
</dbReference>
<dbReference type="GO" id="GO:0000976">
    <property type="term" value="F:transcription cis-regulatory region binding"/>
    <property type="evidence" value="ECO:0007669"/>
    <property type="project" value="TreeGrafter"/>
</dbReference>
<dbReference type="PROSITE" id="PS50931">
    <property type="entry name" value="HTH_LYSR"/>
    <property type="match status" value="1"/>
</dbReference>
<keyword evidence="7" id="KW-1185">Reference proteome</keyword>
<dbReference type="RefSeq" id="WP_114695093.1">
    <property type="nucleotide sequence ID" value="NZ_QQOH01000002.1"/>
</dbReference>